<sequence length="68" mass="7666">MKALYGQSIRVRLDVSGLLLQRTQSKSQVIVLHQSVKLPANSTPLDIPSSPPQLRIFSSYLSFSFYEK</sequence>
<name>A0ACC2L1Z2_PERAE</name>
<dbReference type="Proteomes" id="UP001234297">
    <property type="component" value="Chromosome 6"/>
</dbReference>
<gene>
    <name evidence="1" type="ORF">MRB53_020689</name>
</gene>
<organism evidence="1 2">
    <name type="scientific">Persea americana</name>
    <name type="common">Avocado</name>
    <dbReference type="NCBI Taxonomy" id="3435"/>
    <lineage>
        <taxon>Eukaryota</taxon>
        <taxon>Viridiplantae</taxon>
        <taxon>Streptophyta</taxon>
        <taxon>Embryophyta</taxon>
        <taxon>Tracheophyta</taxon>
        <taxon>Spermatophyta</taxon>
        <taxon>Magnoliopsida</taxon>
        <taxon>Magnoliidae</taxon>
        <taxon>Laurales</taxon>
        <taxon>Lauraceae</taxon>
        <taxon>Persea</taxon>
    </lineage>
</organism>
<reference evidence="1 2" key="1">
    <citation type="journal article" date="2022" name="Hortic Res">
        <title>A haplotype resolved chromosomal level avocado genome allows analysis of novel avocado genes.</title>
        <authorList>
            <person name="Nath O."/>
            <person name="Fletcher S.J."/>
            <person name="Hayward A."/>
            <person name="Shaw L.M."/>
            <person name="Masouleh A.K."/>
            <person name="Furtado A."/>
            <person name="Henry R.J."/>
            <person name="Mitter N."/>
        </authorList>
    </citation>
    <scope>NUCLEOTIDE SEQUENCE [LARGE SCALE GENOMIC DNA]</scope>
    <source>
        <strain evidence="2">cv. Hass</strain>
    </source>
</reference>
<accession>A0ACC2L1Z2</accession>
<proteinExistence type="predicted"/>
<protein>
    <submittedName>
        <fullName evidence="1">Uncharacterized protein</fullName>
    </submittedName>
</protein>
<keyword evidence="2" id="KW-1185">Reference proteome</keyword>
<evidence type="ECO:0000313" key="2">
    <source>
        <dbReference type="Proteomes" id="UP001234297"/>
    </source>
</evidence>
<dbReference type="EMBL" id="CM056814">
    <property type="protein sequence ID" value="KAJ8627382.1"/>
    <property type="molecule type" value="Genomic_DNA"/>
</dbReference>
<comment type="caution">
    <text evidence="1">The sequence shown here is derived from an EMBL/GenBank/DDBJ whole genome shotgun (WGS) entry which is preliminary data.</text>
</comment>
<evidence type="ECO:0000313" key="1">
    <source>
        <dbReference type="EMBL" id="KAJ8627382.1"/>
    </source>
</evidence>